<evidence type="ECO:0000313" key="2">
    <source>
        <dbReference type="Proteomes" id="UP000190092"/>
    </source>
</evidence>
<keyword evidence="2" id="KW-1185">Reference proteome</keyword>
<evidence type="ECO:0000313" key="1">
    <source>
        <dbReference type="EMBL" id="SKA35899.1"/>
    </source>
</evidence>
<organism evidence="1 2">
    <name type="scientific">Enhydrobacter aerosaccus</name>
    <dbReference type="NCBI Taxonomy" id="225324"/>
    <lineage>
        <taxon>Bacteria</taxon>
        <taxon>Pseudomonadati</taxon>
        <taxon>Pseudomonadota</taxon>
        <taxon>Alphaproteobacteria</taxon>
        <taxon>Hyphomicrobiales</taxon>
        <taxon>Enhydrobacter</taxon>
    </lineage>
</organism>
<dbReference type="AlphaFoldDB" id="A0A1T4T6E7"/>
<sequence>MTMSTKSTSSAMRPATREDFQRLLGTLDDPKVIDILELKPTVADIEEAAVCVAGDHDVLAKSGHHVSAVAAKVVEILTADEDEEPPPQQPT</sequence>
<dbReference type="Proteomes" id="UP000190092">
    <property type="component" value="Unassembled WGS sequence"/>
</dbReference>
<dbReference type="EMBL" id="FUWJ01000013">
    <property type="protein sequence ID" value="SKA35899.1"/>
    <property type="molecule type" value="Genomic_DNA"/>
</dbReference>
<reference evidence="2" key="1">
    <citation type="submission" date="2017-02" db="EMBL/GenBank/DDBJ databases">
        <authorList>
            <person name="Varghese N."/>
            <person name="Submissions S."/>
        </authorList>
    </citation>
    <scope>NUCLEOTIDE SEQUENCE [LARGE SCALE GENOMIC DNA]</scope>
    <source>
        <strain evidence="2">ATCC 27094</strain>
    </source>
</reference>
<gene>
    <name evidence="1" type="ORF">SAMN02745126_05743</name>
</gene>
<name>A0A1T4T6E7_9HYPH</name>
<proteinExistence type="predicted"/>
<protein>
    <submittedName>
        <fullName evidence="1">Uncharacterized protein</fullName>
    </submittedName>
</protein>
<accession>A0A1T4T6E7</accession>